<accession>A0A182WN61</accession>
<name>A0A182WN61_9DIPT</name>
<reference evidence="2" key="2">
    <citation type="submission" date="2020-05" db="UniProtKB">
        <authorList>
            <consortium name="EnsemblMetazoa"/>
        </authorList>
    </citation>
    <scope>IDENTIFICATION</scope>
    <source>
        <strain evidence="2">MINIMUS1</strain>
    </source>
</reference>
<reference evidence="3" key="1">
    <citation type="submission" date="2013-03" db="EMBL/GenBank/DDBJ databases">
        <title>The Genome Sequence of Anopheles minimus MINIMUS1.</title>
        <authorList>
            <consortium name="The Broad Institute Genomics Platform"/>
            <person name="Neafsey D.E."/>
            <person name="Walton C."/>
            <person name="Walker B."/>
            <person name="Young S.K."/>
            <person name="Zeng Q."/>
            <person name="Gargeya S."/>
            <person name="Fitzgerald M."/>
            <person name="Haas B."/>
            <person name="Abouelleil A."/>
            <person name="Allen A.W."/>
            <person name="Alvarado L."/>
            <person name="Arachchi H.M."/>
            <person name="Berlin A.M."/>
            <person name="Chapman S.B."/>
            <person name="Gainer-Dewar J."/>
            <person name="Goldberg J."/>
            <person name="Griggs A."/>
            <person name="Gujja S."/>
            <person name="Hansen M."/>
            <person name="Howarth C."/>
            <person name="Imamovic A."/>
            <person name="Ireland A."/>
            <person name="Larimer J."/>
            <person name="McCowan C."/>
            <person name="Murphy C."/>
            <person name="Pearson M."/>
            <person name="Poon T.W."/>
            <person name="Priest M."/>
            <person name="Roberts A."/>
            <person name="Saif S."/>
            <person name="Shea T."/>
            <person name="Sisk P."/>
            <person name="Sykes S."/>
            <person name="Wortman J."/>
            <person name="Nusbaum C."/>
            <person name="Birren B."/>
        </authorList>
    </citation>
    <scope>NUCLEOTIDE SEQUENCE [LARGE SCALE GENOMIC DNA]</scope>
    <source>
        <strain evidence="3">MINIMUS1</strain>
    </source>
</reference>
<feature type="region of interest" description="Disordered" evidence="1">
    <location>
        <begin position="52"/>
        <end position="83"/>
    </location>
</feature>
<evidence type="ECO:0000313" key="2">
    <source>
        <dbReference type="EnsemblMetazoa" id="AMIN014160-PA"/>
    </source>
</evidence>
<dbReference type="VEuPathDB" id="VectorBase:AMIN014160"/>
<protein>
    <submittedName>
        <fullName evidence="2">Uncharacterized protein</fullName>
    </submittedName>
</protein>
<dbReference type="AlphaFoldDB" id="A0A182WN61"/>
<feature type="compositionally biased region" description="Polar residues" evidence="1">
    <location>
        <begin position="52"/>
        <end position="61"/>
    </location>
</feature>
<proteinExistence type="predicted"/>
<evidence type="ECO:0000313" key="3">
    <source>
        <dbReference type="Proteomes" id="UP000075920"/>
    </source>
</evidence>
<dbReference type="Proteomes" id="UP000075920">
    <property type="component" value="Unassembled WGS sequence"/>
</dbReference>
<evidence type="ECO:0000256" key="1">
    <source>
        <dbReference type="SAM" id="MobiDB-lite"/>
    </source>
</evidence>
<organism evidence="2 3">
    <name type="scientific">Anopheles minimus</name>
    <dbReference type="NCBI Taxonomy" id="112268"/>
    <lineage>
        <taxon>Eukaryota</taxon>
        <taxon>Metazoa</taxon>
        <taxon>Ecdysozoa</taxon>
        <taxon>Arthropoda</taxon>
        <taxon>Hexapoda</taxon>
        <taxon>Insecta</taxon>
        <taxon>Pterygota</taxon>
        <taxon>Neoptera</taxon>
        <taxon>Endopterygota</taxon>
        <taxon>Diptera</taxon>
        <taxon>Nematocera</taxon>
        <taxon>Culicoidea</taxon>
        <taxon>Culicidae</taxon>
        <taxon>Anophelinae</taxon>
        <taxon>Anopheles</taxon>
    </lineage>
</organism>
<sequence length="233" mass="25735">MNFKIESESTSVASTPSVTLLPGTLIALPEAYKNKSVTFFLHGKKIMCSPLSRVNKQNGSTQERKSEMLVQKPSTPKRKPAAQSSVAVNQLQQSTQCVHPSPIASMVSDTNTKSLLQVNCHGQVMRPSQVATSSSDVVSHPSIPVKQPRSVRISYPAVTWTLANNGCLGVGCSTVCPRRRFCRIVRPRPLRPAQENIFRFKTKATQTDHSCCYSWHRPVQLGDGKENIRVTNF</sequence>
<dbReference type="EnsemblMetazoa" id="AMIN014160-RA">
    <property type="protein sequence ID" value="AMIN014160-PA"/>
    <property type="gene ID" value="AMIN014160"/>
</dbReference>
<keyword evidence="3" id="KW-1185">Reference proteome</keyword>